<dbReference type="EMBL" id="PXYK01000005">
    <property type="protein sequence ID" value="PSJ63436.1"/>
    <property type="molecule type" value="Genomic_DNA"/>
</dbReference>
<dbReference type="Pfam" id="PF01755">
    <property type="entry name" value="Glyco_transf_25"/>
    <property type="match status" value="1"/>
</dbReference>
<evidence type="ECO:0000313" key="2">
    <source>
        <dbReference type="EMBL" id="PSJ63436.1"/>
    </source>
</evidence>
<proteinExistence type="predicted"/>
<dbReference type="InterPro" id="IPR002654">
    <property type="entry name" value="Glyco_trans_25"/>
</dbReference>
<keyword evidence="3" id="KW-1185">Reference proteome</keyword>
<dbReference type="Proteomes" id="UP000241229">
    <property type="component" value="Unassembled WGS sequence"/>
</dbReference>
<dbReference type="CDD" id="cd06532">
    <property type="entry name" value="Glyco_transf_25"/>
    <property type="match status" value="1"/>
</dbReference>
<evidence type="ECO:0000259" key="1">
    <source>
        <dbReference type="Pfam" id="PF01755"/>
    </source>
</evidence>
<name>A0A2P7SLS8_9HYPH</name>
<sequence length="257" mass="28169">MTLIQVDDTAIPAPAGGIKAFIIHLRRAHDRQPQVQRLAAGLPVPVEVMDAVDALDLSDADIDRVYRRHLHRPRYPFALSRSEIACFLSHREAWRSIVDQGLDAGLVLEDDVALEPGFPAAFAAARACLRPGDLIRFPVQEGRERGPEVFAADGLRIIRPNPVGLRMAAQLIGRDAAGRLLAATERFDRPVDTTAQMSWVTGLSPLSVEPSGVREISATLGGSTIQRKKRPLLDKLAREILRPLYRMKVAARSRAGG</sequence>
<evidence type="ECO:0000313" key="3">
    <source>
        <dbReference type="Proteomes" id="UP000241229"/>
    </source>
</evidence>
<keyword evidence="2" id="KW-0808">Transferase</keyword>
<dbReference type="AlphaFoldDB" id="A0A2P7SLS8"/>
<accession>A0A2P7SLS8</accession>
<comment type="caution">
    <text evidence="2">The sequence shown here is derived from an EMBL/GenBank/DDBJ whole genome shotgun (WGS) entry which is preliminary data.</text>
</comment>
<dbReference type="GO" id="GO:0016740">
    <property type="term" value="F:transferase activity"/>
    <property type="evidence" value="ECO:0007669"/>
    <property type="project" value="UniProtKB-KW"/>
</dbReference>
<organism evidence="2 3">
    <name type="scientific">Kumtagia ephedrae</name>
    <dbReference type="NCBI Taxonomy" id="2116701"/>
    <lineage>
        <taxon>Bacteria</taxon>
        <taxon>Pseudomonadati</taxon>
        <taxon>Pseudomonadota</taxon>
        <taxon>Alphaproteobacteria</taxon>
        <taxon>Hyphomicrobiales</taxon>
        <taxon>Phyllobacteriaceae</taxon>
        <taxon>Kumtagia</taxon>
    </lineage>
</organism>
<protein>
    <submittedName>
        <fullName evidence="2">Glycosyl transferase</fullName>
    </submittedName>
</protein>
<gene>
    <name evidence="2" type="ORF">C7I84_07360</name>
</gene>
<reference evidence="2 3" key="1">
    <citation type="submission" date="2018-03" db="EMBL/GenBank/DDBJ databases">
        <title>The draft genome of Mesorhizobium sp. 6GN-30.</title>
        <authorList>
            <person name="Liu L."/>
            <person name="Li L."/>
            <person name="Wang T."/>
            <person name="Zhang X."/>
            <person name="Liang L."/>
        </authorList>
    </citation>
    <scope>NUCLEOTIDE SEQUENCE [LARGE SCALE GENOMIC DNA]</scope>
    <source>
        <strain evidence="2 3">6GN30</strain>
    </source>
</reference>
<feature type="domain" description="Glycosyl transferase family 25" evidence="1">
    <location>
        <begin position="19"/>
        <end position="123"/>
    </location>
</feature>
<dbReference type="OrthoDB" id="259382at2"/>